<keyword evidence="8" id="KW-1185">Reference proteome</keyword>
<sequence length="305" mass="33315">MFEKLKGELKLKWRQYLAASLASYGSLCTGMSMGWTSPVLPALRGPHSPLPQPPTSQQESWVGSLLVLGGLLGPLITVPLSRHVGRRYIIMGSNIPLLLGWLLALVATNLETLYAARVMWGCATGMMFAMVPIYIGEIAEDQNRGALSALFLLFINVGFLLAYAIGPFSDYWGLTGAGGVLSLFYIPFTCFIPETPFFLVLKGKTEEASKILQKLRGTPEDSVKEELEALKTMVAREFKEEPRISDLWATRGNVKALGICVFLAMLLQLSGIDVLLFYMEELLGKVGTNITASDGTIIMGVVQVC</sequence>
<feature type="domain" description="Major facilitator superfamily (MFS) profile" evidence="6">
    <location>
        <begin position="18"/>
        <end position="305"/>
    </location>
</feature>
<evidence type="ECO:0000313" key="7">
    <source>
        <dbReference type="EMBL" id="KAG7297403.1"/>
    </source>
</evidence>
<comment type="caution">
    <text evidence="7">The sequence shown here is derived from an EMBL/GenBank/DDBJ whole genome shotgun (WGS) entry which is preliminary data.</text>
</comment>
<evidence type="ECO:0000256" key="1">
    <source>
        <dbReference type="ARBA" id="ARBA00004141"/>
    </source>
</evidence>
<gene>
    <name evidence="7" type="ORF">JYU34_019385</name>
</gene>
<keyword evidence="3 5" id="KW-1133">Transmembrane helix</keyword>
<dbReference type="Proteomes" id="UP000823941">
    <property type="component" value="Chromosome 26"/>
</dbReference>
<dbReference type="SUPFAM" id="SSF103473">
    <property type="entry name" value="MFS general substrate transporter"/>
    <property type="match status" value="1"/>
</dbReference>
<comment type="subcellular location">
    <subcellularLocation>
        <location evidence="1">Membrane</location>
        <topology evidence="1">Multi-pass membrane protein</topology>
    </subcellularLocation>
</comment>
<dbReference type="InterPro" id="IPR020846">
    <property type="entry name" value="MFS_dom"/>
</dbReference>
<keyword evidence="4 5" id="KW-0472">Membrane</keyword>
<dbReference type="EMBL" id="JAHIBW010000026">
    <property type="protein sequence ID" value="KAG7297403.1"/>
    <property type="molecule type" value="Genomic_DNA"/>
</dbReference>
<feature type="transmembrane region" description="Helical" evidence="5">
    <location>
        <begin position="147"/>
        <end position="165"/>
    </location>
</feature>
<dbReference type="InterPro" id="IPR036259">
    <property type="entry name" value="MFS_trans_sf"/>
</dbReference>
<evidence type="ECO:0000313" key="8">
    <source>
        <dbReference type="Proteomes" id="UP000823941"/>
    </source>
</evidence>
<dbReference type="InterPro" id="IPR005828">
    <property type="entry name" value="MFS_sugar_transport-like"/>
</dbReference>
<feature type="transmembrane region" description="Helical" evidence="5">
    <location>
        <begin position="60"/>
        <end position="81"/>
    </location>
</feature>
<reference evidence="7 8" key="1">
    <citation type="submission" date="2021-06" db="EMBL/GenBank/DDBJ databases">
        <title>A haploid diamondback moth (Plutella xylostella L.) genome assembly resolves 31 chromosomes and identifies a diamide resistance mutation.</title>
        <authorList>
            <person name="Ward C.M."/>
            <person name="Perry K.D."/>
            <person name="Baker G."/>
            <person name="Powis K."/>
            <person name="Heckel D.G."/>
            <person name="Baxter S.W."/>
        </authorList>
    </citation>
    <scope>NUCLEOTIDE SEQUENCE [LARGE SCALE GENOMIC DNA]</scope>
    <source>
        <strain evidence="7 8">LV</strain>
        <tissue evidence="7">Single pupa</tissue>
    </source>
</reference>
<evidence type="ECO:0000256" key="5">
    <source>
        <dbReference type="SAM" id="Phobius"/>
    </source>
</evidence>
<dbReference type="PANTHER" id="PTHR48021:SF1">
    <property type="entry name" value="GH07001P-RELATED"/>
    <property type="match status" value="1"/>
</dbReference>
<feature type="transmembrane region" description="Helical" evidence="5">
    <location>
        <begin position="256"/>
        <end position="279"/>
    </location>
</feature>
<accession>A0ABQ7PWP1</accession>
<proteinExistence type="predicted"/>
<dbReference type="PANTHER" id="PTHR48021">
    <property type="match status" value="1"/>
</dbReference>
<dbReference type="InterPro" id="IPR050549">
    <property type="entry name" value="MFS_Trehalose_Transporter"/>
</dbReference>
<evidence type="ECO:0000256" key="4">
    <source>
        <dbReference type="ARBA" id="ARBA00023136"/>
    </source>
</evidence>
<evidence type="ECO:0000256" key="3">
    <source>
        <dbReference type="ARBA" id="ARBA00022989"/>
    </source>
</evidence>
<evidence type="ECO:0000256" key="2">
    <source>
        <dbReference type="ARBA" id="ARBA00022692"/>
    </source>
</evidence>
<feature type="transmembrane region" description="Helical" evidence="5">
    <location>
        <begin position="21"/>
        <end position="40"/>
    </location>
</feature>
<name>A0ABQ7PWP1_PLUXY</name>
<dbReference type="PROSITE" id="PS50850">
    <property type="entry name" value="MFS"/>
    <property type="match status" value="1"/>
</dbReference>
<feature type="transmembrane region" description="Helical" evidence="5">
    <location>
        <begin position="171"/>
        <end position="192"/>
    </location>
</feature>
<dbReference type="Gene3D" id="1.20.1250.20">
    <property type="entry name" value="MFS general substrate transporter like domains"/>
    <property type="match status" value="1"/>
</dbReference>
<keyword evidence="2 5" id="KW-0812">Transmembrane</keyword>
<feature type="transmembrane region" description="Helical" evidence="5">
    <location>
        <begin position="88"/>
        <end position="108"/>
    </location>
</feature>
<feature type="transmembrane region" description="Helical" evidence="5">
    <location>
        <begin position="114"/>
        <end position="135"/>
    </location>
</feature>
<dbReference type="Pfam" id="PF00083">
    <property type="entry name" value="Sugar_tr"/>
    <property type="match status" value="1"/>
</dbReference>
<evidence type="ECO:0000259" key="6">
    <source>
        <dbReference type="PROSITE" id="PS50850"/>
    </source>
</evidence>
<protein>
    <recommendedName>
        <fullName evidence="6">Major facilitator superfamily (MFS) profile domain-containing protein</fullName>
    </recommendedName>
</protein>
<organism evidence="7 8">
    <name type="scientific">Plutella xylostella</name>
    <name type="common">Diamondback moth</name>
    <name type="synonym">Plutella maculipennis</name>
    <dbReference type="NCBI Taxonomy" id="51655"/>
    <lineage>
        <taxon>Eukaryota</taxon>
        <taxon>Metazoa</taxon>
        <taxon>Ecdysozoa</taxon>
        <taxon>Arthropoda</taxon>
        <taxon>Hexapoda</taxon>
        <taxon>Insecta</taxon>
        <taxon>Pterygota</taxon>
        <taxon>Neoptera</taxon>
        <taxon>Endopterygota</taxon>
        <taxon>Lepidoptera</taxon>
        <taxon>Glossata</taxon>
        <taxon>Ditrysia</taxon>
        <taxon>Yponomeutoidea</taxon>
        <taxon>Plutellidae</taxon>
        <taxon>Plutella</taxon>
    </lineage>
</organism>